<gene>
    <name evidence="2" type="ORF">CP972_16170</name>
</gene>
<dbReference type="PROSITE" id="PS51736">
    <property type="entry name" value="RECOMBINASES_3"/>
    <property type="match status" value="1"/>
</dbReference>
<dbReference type="GeneID" id="95536073"/>
<dbReference type="EMBL" id="CP023697">
    <property type="protein sequence ID" value="QEV06975.1"/>
    <property type="molecule type" value="Genomic_DNA"/>
</dbReference>
<organism evidence="2 3">
    <name type="scientific">Streptomyces prasinus</name>
    <dbReference type="NCBI Taxonomy" id="67345"/>
    <lineage>
        <taxon>Bacteria</taxon>
        <taxon>Bacillati</taxon>
        <taxon>Actinomycetota</taxon>
        <taxon>Actinomycetes</taxon>
        <taxon>Kitasatosporales</taxon>
        <taxon>Streptomycetaceae</taxon>
        <taxon>Streptomyces</taxon>
    </lineage>
</organism>
<evidence type="ECO:0000259" key="1">
    <source>
        <dbReference type="PROSITE" id="PS51736"/>
    </source>
</evidence>
<dbReference type="RefSeq" id="WP_107097852.1">
    <property type="nucleotide sequence ID" value="NZ_CP023697.1"/>
</dbReference>
<evidence type="ECO:0000313" key="3">
    <source>
        <dbReference type="Proteomes" id="UP000326041"/>
    </source>
</evidence>
<accession>A0ABX6AYH0</accession>
<evidence type="ECO:0000313" key="2">
    <source>
        <dbReference type="EMBL" id="QEV06975.1"/>
    </source>
</evidence>
<dbReference type="InterPro" id="IPR006119">
    <property type="entry name" value="Resolv_N"/>
</dbReference>
<sequence length="78" mass="8461">MVVAFAELERGVIVERTRAGLDAAKAQGCTGGRPTVIAKALGVSRVTLHRHIGWPLRFPDHFEPLPTQAGARPRFKAC</sequence>
<reference evidence="2 3" key="1">
    <citation type="submission" date="2017-09" db="EMBL/GenBank/DDBJ databases">
        <authorList>
            <person name="Lee N."/>
            <person name="Cho B.-K."/>
        </authorList>
    </citation>
    <scope>NUCLEOTIDE SEQUENCE [LARGE SCALE GENOMIC DNA]</scope>
    <source>
        <strain evidence="2 3">ATCC 13879</strain>
    </source>
</reference>
<feature type="domain" description="Resolvase/invertase-type recombinase catalytic" evidence="1">
    <location>
        <begin position="1"/>
        <end position="28"/>
    </location>
</feature>
<name>A0ABX6AYH0_9ACTN</name>
<protein>
    <recommendedName>
        <fullName evidence="1">Resolvase/invertase-type recombinase catalytic domain-containing protein</fullName>
    </recommendedName>
</protein>
<dbReference type="Proteomes" id="UP000326041">
    <property type="component" value="Chromosome"/>
</dbReference>
<keyword evidence="3" id="KW-1185">Reference proteome</keyword>
<proteinExistence type="predicted"/>